<dbReference type="InterPro" id="IPR002711">
    <property type="entry name" value="HNH"/>
</dbReference>
<evidence type="ECO:0000313" key="7">
    <source>
        <dbReference type="Proteomes" id="UP001247542"/>
    </source>
</evidence>
<keyword evidence="1" id="KW-0540">Nuclease</keyword>
<comment type="caution">
    <text evidence="6">The sequence shown here is derived from an EMBL/GenBank/DDBJ whole genome shotgun (WGS) entry which is preliminary data.</text>
</comment>
<keyword evidence="2 6" id="KW-0378">Hydrolase</keyword>
<evidence type="ECO:0000256" key="3">
    <source>
        <dbReference type="ARBA" id="ARBA00038412"/>
    </source>
</evidence>
<comment type="similarity">
    <text evidence="3">Belongs to the HNH nuclease family.</text>
</comment>
<dbReference type="Proteomes" id="UP001247542">
    <property type="component" value="Unassembled WGS sequence"/>
</dbReference>
<reference evidence="6 7" key="1">
    <citation type="submission" date="2023-06" db="EMBL/GenBank/DDBJ databases">
        <title>Draft genome sequence of Gleimia hominis type strain CCUG 57540T.</title>
        <authorList>
            <person name="Salva-Serra F."/>
            <person name="Cardew S."/>
            <person name="Jensie Markopoulos S."/>
            <person name="Ohlen M."/>
            <person name="Inganas E."/>
            <person name="Svensson-Stadler L."/>
            <person name="Moore E.R.B."/>
        </authorList>
    </citation>
    <scope>NUCLEOTIDE SEQUENCE [LARGE SCALE GENOMIC DNA]</scope>
    <source>
        <strain evidence="6 7">CCUG 57540</strain>
    </source>
</reference>
<evidence type="ECO:0000259" key="5">
    <source>
        <dbReference type="SMART" id="SM00507"/>
    </source>
</evidence>
<name>A0ABU3I8M3_9ACTO</name>
<keyword evidence="6" id="KW-0255">Endonuclease</keyword>
<keyword evidence="7" id="KW-1185">Reference proteome</keyword>
<accession>A0ABU3I8M3</accession>
<dbReference type="PANTHER" id="PTHR41286">
    <property type="entry name" value="HNH NUCLEASE YAJD-RELATED"/>
    <property type="match status" value="1"/>
</dbReference>
<dbReference type="CDD" id="cd00085">
    <property type="entry name" value="HNHc"/>
    <property type="match status" value="1"/>
</dbReference>
<sequence>MSGSTNPAAPHKGSIGQFIHPGCPELTRTRFCQAHAKAEDKRYRKYQRDPAINRRYGTRWRKIRAAYVAQHSLCEDCLEQGRYTPVQEVHHFLPLEHGGTHDFGNLRALCKPCHSRQTALDDDRWRQQPRVYTY</sequence>
<evidence type="ECO:0000256" key="2">
    <source>
        <dbReference type="ARBA" id="ARBA00022801"/>
    </source>
</evidence>
<dbReference type="EMBL" id="JASXSX010000001">
    <property type="protein sequence ID" value="MDT3766533.1"/>
    <property type="molecule type" value="Genomic_DNA"/>
</dbReference>
<evidence type="ECO:0000256" key="1">
    <source>
        <dbReference type="ARBA" id="ARBA00022722"/>
    </source>
</evidence>
<proteinExistence type="inferred from homology"/>
<protein>
    <recommendedName>
        <fullName evidence="4">Putative HNH nuclease YajD</fullName>
    </recommendedName>
</protein>
<dbReference type="SMART" id="SM00507">
    <property type="entry name" value="HNHc"/>
    <property type="match status" value="1"/>
</dbReference>
<organism evidence="6 7">
    <name type="scientific">Gleimia hominis</name>
    <dbReference type="NCBI Taxonomy" id="595468"/>
    <lineage>
        <taxon>Bacteria</taxon>
        <taxon>Bacillati</taxon>
        <taxon>Actinomycetota</taxon>
        <taxon>Actinomycetes</taxon>
        <taxon>Actinomycetales</taxon>
        <taxon>Actinomycetaceae</taxon>
        <taxon>Gleimia</taxon>
    </lineage>
</organism>
<evidence type="ECO:0000313" key="6">
    <source>
        <dbReference type="EMBL" id="MDT3766533.1"/>
    </source>
</evidence>
<dbReference type="GO" id="GO:0016787">
    <property type="term" value="F:hydrolase activity"/>
    <property type="evidence" value="ECO:0007669"/>
    <property type="project" value="UniProtKB-KW"/>
</dbReference>
<evidence type="ECO:0000256" key="4">
    <source>
        <dbReference type="ARBA" id="ARBA00040194"/>
    </source>
</evidence>
<dbReference type="RefSeq" id="WP_313271518.1">
    <property type="nucleotide sequence ID" value="NZ_JASXSX010000001.1"/>
</dbReference>
<gene>
    <name evidence="6" type="ORF">QS713_00390</name>
</gene>
<feature type="domain" description="HNH nuclease" evidence="5">
    <location>
        <begin position="62"/>
        <end position="115"/>
    </location>
</feature>
<dbReference type="InterPro" id="IPR003615">
    <property type="entry name" value="HNH_nuc"/>
</dbReference>
<dbReference type="GO" id="GO:0004519">
    <property type="term" value="F:endonuclease activity"/>
    <property type="evidence" value="ECO:0007669"/>
    <property type="project" value="UniProtKB-KW"/>
</dbReference>
<dbReference type="PANTHER" id="PTHR41286:SF1">
    <property type="entry name" value="HNH NUCLEASE YAJD-RELATED"/>
    <property type="match status" value="1"/>
</dbReference>
<dbReference type="Gene3D" id="1.10.30.50">
    <property type="match status" value="1"/>
</dbReference>
<dbReference type="Pfam" id="PF01844">
    <property type="entry name" value="HNH"/>
    <property type="match status" value="1"/>
</dbReference>